<protein>
    <submittedName>
        <fullName evidence="4">Acetate--CoA ligase family protein</fullName>
    </submittedName>
</protein>
<organism evidence="4 5">
    <name type="scientific">Thalassolituus pacificus</name>
    <dbReference type="NCBI Taxonomy" id="2975440"/>
    <lineage>
        <taxon>Bacteria</taxon>
        <taxon>Pseudomonadati</taxon>
        <taxon>Pseudomonadota</taxon>
        <taxon>Gammaproteobacteria</taxon>
        <taxon>Oceanospirillales</taxon>
        <taxon>Oceanospirillaceae</taxon>
        <taxon>Thalassolituus</taxon>
    </lineage>
</organism>
<dbReference type="InterPro" id="IPR013815">
    <property type="entry name" value="ATP_grasp_subdomain_1"/>
</dbReference>
<sequence>MNITSYWETTSPVSLMTGYAFGSRHMTMRVSIRMAVLNQSQQHEISSWFHQHADIATELVMGHDGWEGSVDLLLQIMCKLQQSLGFPLCESGIRQILPSGEVRLFIPLHRGTFVLLANLFQCVLQILNVAMQGDLSRHPAAELNSIVKALQRFRPATGNVRGFMEAAYQAGIPLQRLPGNATLYGQGILSRLLESSFTDRTPSIGCQQARSKPVASEILRLYGLPVQAHKVVQDISSALAAAEKIGYPVVVKPTDRDRGEGVAADLRTPEQLDSACRIAFSLSKNVMVEKHFYGKDYRITVLDGRVIWAVERVPGGVTGDGVSTVKQLIEQLNLEPDRNDSRYSALKQLHLDEEALTLLAQENLTPESILPAAQFVSLRRISNITRGGVPVAVTDQVHPDNRRLAERAANVLRLDLAGVDLLIPDIRQSWRQSGAAICEVNAQPTIGSYTAGHLYGEILQHLLKGNGRIPVILVAGARCVEYSREIGTALSAAGYDSGVYDGQEITINGTKAEALAKDVFAAGKLLVMDPSVSAAVVALTDASVLEQGLPFQRYDILVADCSGFALHQDLLNMIVPACDGCILTVNGTADLQNTAAGVMLSGTDTLEADAVIHLLESCQGLQAL</sequence>
<dbReference type="Pfam" id="PF13549">
    <property type="entry name" value="ATP-grasp_5"/>
    <property type="match status" value="1"/>
</dbReference>
<keyword evidence="5" id="KW-1185">Reference proteome</keyword>
<evidence type="ECO:0000256" key="1">
    <source>
        <dbReference type="ARBA" id="ARBA00023211"/>
    </source>
</evidence>
<keyword evidence="4" id="KW-0436">Ligase</keyword>
<dbReference type="GO" id="GO:0005524">
    <property type="term" value="F:ATP binding"/>
    <property type="evidence" value="ECO:0007669"/>
    <property type="project" value="UniProtKB-UniRule"/>
</dbReference>
<keyword evidence="2" id="KW-0067">ATP-binding</keyword>
<dbReference type="GO" id="GO:0018169">
    <property type="term" value="F:ribosomal S6-glutamic acid ligase activity"/>
    <property type="evidence" value="ECO:0007669"/>
    <property type="project" value="TreeGrafter"/>
</dbReference>
<comment type="caution">
    <text evidence="4">The sequence shown here is derived from an EMBL/GenBank/DDBJ whole genome shotgun (WGS) entry which is preliminary data.</text>
</comment>
<keyword evidence="2" id="KW-0547">Nucleotide-binding</keyword>
<name>A0A9X2WE43_9GAMM</name>
<evidence type="ECO:0000259" key="3">
    <source>
        <dbReference type="PROSITE" id="PS50975"/>
    </source>
</evidence>
<dbReference type="Proteomes" id="UP001147830">
    <property type="component" value="Unassembled WGS sequence"/>
</dbReference>
<evidence type="ECO:0000313" key="4">
    <source>
        <dbReference type="EMBL" id="MCT7358017.1"/>
    </source>
</evidence>
<dbReference type="EMBL" id="JAOANI010000012">
    <property type="protein sequence ID" value="MCT7358017.1"/>
    <property type="molecule type" value="Genomic_DNA"/>
</dbReference>
<reference evidence="4" key="2">
    <citation type="submission" date="2022-08" db="EMBL/GenBank/DDBJ databases">
        <authorList>
            <person name="Dong C."/>
        </authorList>
    </citation>
    <scope>NUCLEOTIDE SEQUENCE</scope>
    <source>
        <strain evidence="4">59MF3M-4</strain>
    </source>
</reference>
<dbReference type="InterPro" id="IPR011761">
    <property type="entry name" value="ATP-grasp"/>
</dbReference>
<dbReference type="PANTHER" id="PTHR21621">
    <property type="entry name" value="RIBOSOMAL PROTEIN S6 MODIFICATION PROTEIN"/>
    <property type="match status" value="1"/>
</dbReference>
<feature type="domain" description="ATP-grasp" evidence="3">
    <location>
        <begin position="216"/>
        <end position="467"/>
    </location>
</feature>
<dbReference type="GO" id="GO:0005737">
    <property type="term" value="C:cytoplasm"/>
    <property type="evidence" value="ECO:0007669"/>
    <property type="project" value="TreeGrafter"/>
</dbReference>
<reference evidence="4" key="1">
    <citation type="journal article" date="2022" name="Front. Microbiol.">
        <title>Genome-based taxonomic rearrangement of Oceanobacter-related bacteria including the description of Thalassolituus hydrocarbonoclasticus sp. nov. and Thalassolituus pacificus sp. nov. and emended description of the genus Thalassolituus.</title>
        <authorList>
            <person name="Dong C."/>
            <person name="Wei L."/>
            <person name="Wang J."/>
            <person name="Lai Q."/>
            <person name="Huang Z."/>
            <person name="Shao Z."/>
        </authorList>
    </citation>
    <scope>NUCLEOTIDE SEQUENCE</scope>
    <source>
        <strain evidence="4">59MF3M-4</strain>
    </source>
</reference>
<dbReference type="PANTHER" id="PTHR21621:SF0">
    <property type="entry name" value="BETA-CITRYLGLUTAMATE SYNTHASE B-RELATED"/>
    <property type="match status" value="1"/>
</dbReference>
<dbReference type="PROSITE" id="PS50975">
    <property type="entry name" value="ATP_GRASP"/>
    <property type="match status" value="1"/>
</dbReference>
<evidence type="ECO:0000313" key="5">
    <source>
        <dbReference type="Proteomes" id="UP001147830"/>
    </source>
</evidence>
<evidence type="ECO:0000256" key="2">
    <source>
        <dbReference type="PROSITE-ProRule" id="PRU00409"/>
    </source>
</evidence>
<dbReference type="SUPFAM" id="SSF56059">
    <property type="entry name" value="Glutathione synthetase ATP-binding domain-like"/>
    <property type="match status" value="1"/>
</dbReference>
<dbReference type="GO" id="GO:0009432">
    <property type="term" value="P:SOS response"/>
    <property type="evidence" value="ECO:0007669"/>
    <property type="project" value="TreeGrafter"/>
</dbReference>
<proteinExistence type="predicted"/>
<dbReference type="GO" id="GO:0046872">
    <property type="term" value="F:metal ion binding"/>
    <property type="evidence" value="ECO:0007669"/>
    <property type="project" value="InterPro"/>
</dbReference>
<dbReference type="AlphaFoldDB" id="A0A9X2WE43"/>
<dbReference type="Gene3D" id="3.30.1490.20">
    <property type="entry name" value="ATP-grasp fold, A domain"/>
    <property type="match status" value="1"/>
</dbReference>
<dbReference type="Gene3D" id="3.30.470.20">
    <property type="entry name" value="ATP-grasp fold, B domain"/>
    <property type="match status" value="1"/>
</dbReference>
<dbReference type="RefSeq" id="WP_260974943.1">
    <property type="nucleotide sequence ID" value="NZ_JAOANI010000012.1"/>
</dbReference>
<keyword evidence="1" id="KW-0464">Manganese</keyword>
<gene>
    <name evidence="4" type="ORF">NYR02_03140</name>
</gene>
<accession>A0A9X2WE43</accession>